<dbReference type="SMR" id="A0A2G2XTX2"/>
<evidence type="ECO:0000313" key="3">
    <source>
        <dbReference type="Proteomes" id="UP000222542"/>
    </source>
</evidence>
<reference evidence="2 3" key="1">
    <citation type="journal article" date="2014" name="Nat. Genet.">
        <title>Genome sequence of the hot pepper provides insights into the evolution of pungency in Capsicum species.</title>
        <authorList>
            <person name="Kim S."/>
            <person name="Park M."/>
            <person name="Yeom S.I."/>
            <person name="Kim Y.M."/>
            <person name="Lee J.M."/>
            <person name="Lee H.A."/>
            <person name="Seo E."/>
            <person name="Choi J."/>
            <person name="Cheong K."/>
            <person name="Kim K.T."/>
            <person name="Jung K."/>
            <person name="Lee G.W."/>
            <person name="Oh S.K."/>
            <person name="Bae C."/>
            <person name="Kim S.B."/>
            <person name="Lee H.Y."/>
            <person name="Kim S.Y."/>
            <person name="Kim M.S."/>
            <person name="Kang B.C."/>
            <person name="Jo Y.D."/>
            <person name="Yang H.B."/>
            <person name="Jeong H.J."/>
            <person name="Kang W.H."/>
            <person name="Kwon J.K."/>
            <person name="Shin C."/>
            <person name="Lim J.Y."/>
            <person name="Park J.H."/>
            <person name="Huh J.H."/>
            <person name="Kim J.S."/>
            <person name="Kim B.D."/>
            <person name="Cohen O."/>
            <person name="Paran I."/>
            <person name="Suh M.C."/>
            <person name="Lee S.B."/>
            <person name="Kim Y.K."/>
            <person name="Shin Y."/>
            <person name="Noh S.J."/>
            <person name="Park J."/>
            <person name="Seo Y.S."/>
            <person name="Kwon S.Y."/>
            <person name="Kim H.A."/>
            <person name="Park J.M."/>
            <person name="Kim H.J."/>
            <person name="Choi S.B."/>
            <person name="Bosland P.W."/>
            <person name="Reeves G."/>
            <person name="Jo S.H."/>
            <person name="Lee B.W."/>
            <person name="Cho H.T."/>
            <person name="Choi H.S."/>
            <person name="Lee M.S."/>
            <person name="Yu Y."/>
            <person name="Do Choi Y."/>
            <person name="Park B.S."/>
            <person name="van Deynze A."/>
            <person name="Ashrafi H."/>
            <person name="Hill T."/>
            <person name="Kim W.T."/>
            <person name="Pai H.S."/>
            <person name="Ahn H.K."/>
            <person name="Yeam I."/>
            <person name="Giovannoni J.J."/>
            <person name="Rose J.K."/>
            <person name="Sorensen I."/>
            <person name="Lee S.J."/>
            <person name="Kim R.W."/>
            <person name="Choi I.Y."/>
            <person name="Choi B.S."/>
            <person name="Lim J.S."/>
            <person name="Lee Y.H."/>
            <person name="Choi D."/>
        </authorList>
    </citation>
    <scope>NUCLEOTIDE SEQUENCE [LARGE SCALE GENOMIC DNA]</scope>
    <source>
        <strain evidence="3">cv. CM334</strain>
    </source>
</reference>
<feature type="compositionally biased region" description="Basic residues" evidence="1">
    <location>
        <begin position="1"/>
        <end position="21"/>
    </location>
</feature>
<keyword evidence="3" id="KW-1185">Reference proteome</keyword>
<gene>
    <name evidence="2" type="ORF">T459_35388</name>
</gene>
<protein>
    <submittedName>
        <fullName evidence="2">Uncharacterized protein</fullName>
    </submittedName>
</protein>
<feature type="region of interest" description="Disordered" evidence="1">
    <location>
        <begin position="1"/>
        <end position="27"/>
    </location>
</feature>
<feature type="region of interest" description="Disordered" evidence="1">
    <location>
        <begin position="40"/>
        <end position="68"/>
    </location>
</feature>
<name>A0A2G2XTX2_CAPAN</name>
<reference evidence="2 3" key="2">
    <citation type="journal article" date="2017" name="Genome Biol.">
        <title>New reference genome sequences of hot pepper reveal the massive evolution of plant disease-resistance genes by retroduplication.</title>
        <authorList>
            <person name="Kim S."/>
            <person name="Park J."/>
            <person name="Yeom S.I."/>
            <person name="Kim Y.M."/>
            <person name="Seo E."/>
            <person name="Kim K.T."/>
            <person name="Kim M.S."/>
            <person name="Lee J.M."/>
            <person name="Cheong K."/>
            <person name="Shin H.S."/>
            <person name="Kim S.B."/>
            <person name="Han K."/>
            <person name="Lee J."/>
            <person name="Park M."/>
            <person name="Lee H.A."/>
            <person name="Lee H.Y."/>
            <person name="Lee Y."/>
            <person name="Oh S."/>
            <person name="Lee J.H."/>
            <person name="Choi E."/>
            <person name="Choi E."/>
            <person name="Lee S.E."/>
            <person name="Jeon J."/>
            <person name="Kim H."/>
            <person name="Choi G."/>
            <person name="Song H."/>
            <person name="Lee J."/>
            <person name="Lee S.C."/>
            <person name="Kwon J.K."/>
            <person name="Lee H.Y."/>
            <person name="Koo N."/>
            <person name="Hong Y."/>
            <person name="Kim R.W."/>
            <person name="Kang W.H."/>
            <person name="Huh J.H."/>
            <person name="Kang B.C."/>
            <person name="Yang T.J."/>
            <person name="Lee Y.H."/>
            <person name="Bennetzen J.L."/>
            <person name="Choi D."/>
        </authorList>
    </citation>
    <scope>NUCLEOTIDE SEQUENCE [LARGE SCALE GENOMIC DNA]</scope>
    <source>
        <strain evidence="3">cv. CM334</strain>
    </source>
</reference>
<evidence type="ECO:0000313" key="2">
    <source>
        <dbReference type="EMBL" id="PHT60761.1"/>
    </source>
</evidence>
<dbReference type="STRING" id="4072.A0A2G2XTX2"/>
<dbReference type="Proteomes" id="UP000222542">
    <property type="component" value="Unassembled WGS sequence"/>
</dbReference>
<proteinExistence type="predicted"/>
<accession>A0A2G2XTX2</accession>
<dbReference type="AlphaFoldDB" id="A0A2G2XTX2"/>
<evidence type="ECO:0000256" key="1">
    <source>
        <dbReference type="SAM" id="MobiDB-lite"/>
    </source>
</evidence>
<comment type="caution">
    <text evidence="2">The sequence shown here is derived from an EMBL/GenBank/DDBJ whole genome shotgun (WGS) entry which is preliminary data.</text>
</comment>
<dbReference type="EMBL" id="AYRZ02001279">
    <property type="protein sequence ID" value="PHT60761.1"/>
    <property type="molecule type" value="Genomic_DNA"/>
</dbReference>
<organism evidence="2 3">
    <name type="scientific">Capsicum annuum</name>
    <name type="common">Capsicum pepper</name>
    <dbReference type="NCBI Taxonomy" id="4072"/>
    <lineage>
        <taxon>Eukaryota</taxon>
        <taxon>Viridiplantae</taxon>
        <taxon>Streptophyta</taxon>
        <taxon>Embryophyta</taxon>
        <taxon>Tracheophyta</taxon>
        <taxon>Spermatophyta</taxon>
        <taxon>Magnoliopsida</taxon>
        <taxon>eudicotyledons</taxon>
        <taxon>Gunneridae</taxon>
        <taxon>Pentapetalae</taxon>
        <taxon>asterids</taxon>
        <taxon>lamiids</taxon>
        <taxon>Solanales</taxon>
        <taxon>Solanaceae</taxon>
        <taxon>Solanoideae</taxon>
        <taxon>Capsiceae</taxon>
        <taxon>Capsicum</taxon>
    </lineage>
</organism>
<dbReference type="Gramene" id="PHT60761">
    <property type="protein sequence ID" value="PHT60761"/>
    <property type="gene ID" value="T459_35388"/>
</dbReference>
<sequence>MNTLRRRRCRRRRMKGKKAKGKREAMEELEQSIHIIKAPSALNEEPSLTLPAKVQVPQKQSEENRMEE</sequence>